<evidence type="ECO:0000259" key="14">
    <source>
        <dbReference type="PROSITE" id="PS50262"/>
    </source>
</evidence>
<dbReference type="GO" id="GO:0016020">
    <property type="term" value="C:membrane"/>
    <property type="evidence" value="ECO:0007669"/>
    <property type="project" value="UniProtKB-SubCell"/>
</dbReference>
<feature type="transmembrane region" description="Helical" evidence="13">
    <location>
        <begin position="28"/>
        <end position="54"/>
    </location>
</feature>
<dbReference type="PROSITE" id="PS00237">
    <property type="entry name" value="G_PROTEIN_RECEP_F1_1"/>
    <property type="match status" value="1"/>
</dbReference>
<sequence>MTSYPDQFNDSIVRVVDEFPLLMPRWGYVMSAFVLFLIGFFGFFLNLLVIILMYKDKQLWTPLNIILFNLVCSDFSVSVLGNPLTLISALSHRWIFGRTMCVLYGFFMALLGITSITTLMVISFERYIMVTRPLRSRRLSPKGAAGLVVFIWAYSLALTTPPLIGWGSYVNEAANISCSVNWHEQSVNTLTYILFLFAMGQIVPFAVITFSYINIIRTLKKNSQRLGRVSRAESRATAMVFIMIVAFTVAWTPYSLFALLEQFAEQGIGDAVTRSGPWPPTVKLSTFSDPASSRTSPGSVAPEDLYPPHSSSDTWDGQLDTDHSVVPCMRISPGVGVIPALIAKSSICYDPLIYVGMNTQFRQSIRRYFSTLGRGNSETGKSCHNTILTQKLSAVNEITIRYNTSDSNLLNSPQKNVKNQIIPDNRNDATRSDINSRTYSKILELSTIPETKTPSDTEKSGDTVCDDDTSNDQTKVDSFVETCKLADHSLILTIVDSEGFFLTQAVKRNNNIEDLWKIWSIDGLEIHSTDALRLDDKIQISRTFQTMKHSYSLDFSCFQEKGRIFSVKSKQESYIPEKSFRMDMEDTKYLGPDLNNTNFKNCICLNDKKYIDDISL</sequence>
<keyword evidence="9 11" id="KW-0807">Transducer</keyword>
<feature type="transmembrane region" description="Helical" evidence="13">
    <location>
        <begin position="189"/>
        <end position="215"/>
    </location>
</feature>
<dbReference type="InParanoid" id="A0A194QM80"/>
<dbReference type="SMART" id="SM01381">
    <property type="entry name" value="7TM_GPCR_Srsx"/>
    <property type="match status" value="1"/>
</dbReference>
<evidence type="ECO:0000256" key="2">
    <source>
        <dbReference type="ARBA" id="ARBA00010663"/>
    </source>
</evidence>
<evidence type="ECO:0000256" key="13">
    <source>
        <dbReference type="SAM" id="Phobius"/>
    </source>
</evidence>
<dbReference type="InterPro" id="IPR017452">
    <property type="entry name" value="GPCR_Rhodpsn_7TM"/>
</dbReference>
<keyword evidence="7 11" id="KW-0675">Receptor</keyword>
<accession>A0A194QM80</accession>
<evidence type="ECO:0000256" key="7">
    <source>
        <dbReference type="ARBA" id="ARBA00023170"/>
    </source>
</evidence>
<name>A0A194QM80_PAPMA</name>
<dbReference type="CDD" id="cd14969">
    <property type="entry name" value="7tmA_Opsins_type2_animals"/>
    <property type="match status" value="1"/>
</dbReference>
<feature type="compositionally biased region" description="Polar residues" evidence="12">
    <location>
        <begin position="284"/>
        <end position="298"/>
    </location>
</feature>
<feature type="transmembrane region" description="Helical" evidence="13">
    <location>
        <begin position="236"/>
        <end position="254"/>
    </location>
</feature>
<evidence type="ECO:0000256" key="6">
    <source>
        <dbReference type="ARBA" id="ARBA00023136"/>
    </source>
</evidence>
<evidence type="ECO:0000256" key="1">
    <source>
        <dbReference type="ARBA" id="ARBA00004141"/>
    </source>
</evidence>
<organism evidence="15 16">
    <name type="scientific">Papilio machaon</name>
    <name type="common">Old World swallowtail butterfly</name>
    <dbReference type="NCBI Taxonomy" id="76193"/>
    <lineage>
        <taxon>Eukaryota</taxon>
        <taxon>Metazoa</taxon>
        <taxon>Ecdysozoa</taxon>
        <taxon>Arthropoda</taxon>
        <taxon>Hexapoda</taxon>
        <taxon>Insecta</taxon>
        <taxon>Pterygota</taxon>
        <taxon>Neoptera</taxon>
        <taxon>Endopterygota</taxon>
        <taxon>Lepidoptera</taxon>
        <taxon>Glossata</taxon>
        <taxon>Ditrysia</taxon>
        <taxon>Papilionoidea</taxon>
        <taxon>Papilionidae</taxon>
        <taxon>Papilioninae</taxon>
        <taxon>Papilio</taxon>
    </lineage>
</organism>
<feature type="transmembrane region" description="Helical" evidence="13">
    <location>
        <begin position="102"/>
        <end position="124"/>
    </location>
</feature>
<keyword evidence="3 11" id="KW-0812">Transmembrane</keyword>
<dbReference type="PROSITE" id="PS50262">
    <property type="entry name" value="G_PROTEIN_RECEP_F1_2"/>
    <property type="match status" value="1"/>
</dbReference>
<keyword evidence="10" id="KW-0716">Sensory transduction</keyword>
<dbReference type="InterPro" id="IPR050125">
    <property type="entry name" value="GPCR_opsins"/>
</dbReference>
<keyword evidence="6 13" id="KW-0472">Membrane</keyword>
<gene>
    <name evidence="15" type="ORF">RR48_14366</name>
</gene>
<proteinExistence type="inferred from homology"/>
<dbReference type="SUPFAM" id="SSF81321">
    <property type="entry name" value="Family A G protein-coupled receptor-like"/>
    <property type="match status" value="1"/>
</dbReference>
<comment type="subcellular location">
    <subcellularLocation>
        <location evidence="1">Membrane</location>
        <topology evidence="1">Multi-pass membrane protein</topology>
    </subcellularLocation>
</comment>
<dbReference type="AlphaFoldDB" id="A0A194QM80"/>
<dbReference type="Gene3D" id="1.20.1070.10">
    <property type="entry name" value="Rhodopsin 7-helix transmembrane proteins"/>
    <property type="match status" value="1"/>
</dbReference>
<dbReference type="Proteomes" id="UP000053240">
    <property type="component" value="Unassembled WGS sequence"/>
</dbReference>
<dbReference type="PRINTS" id="PR00237">
    <property type="entry name" value="GPCRRHODOPSN"/>
</dbReference>
<feature type="transmembrane region" description="Helical" evidence="13">
    <location>
        <begin position="66"/>
        <end position="90"/>
    </location>
</feature>
<comment type="similarity">
    <text evidence="2 11">Belongs to the G-protein coupled receptor 1 family.</text>
</comment>
<evidence type="ECO:0000256" key="3">
    <source>
        <dbReference type="ARBA" id="ARBA00022692"/>
    </source>
</evidence>
<evidence type="ECO:0000256" key="9">
    <source>
        <dbReference type="ARBA" id="ARBA00023224"/>
    </source>
</evidence>
<dbReference type="GO" id="GO:0004930">
    <property type="term" value="F:G protein-coupled receptor activity"/>
    <property type="evidence" value="ECO:0007669"/>
    <property type="project" value="UniProtKB-KW"/>
</dbReference>
<evidence type="ECO:0000256" key="10">
    <source>
        <dbReference type="ARBA" id="ARBA00023305"/>
    </source>
</evidence>
<keyword evidence="4 13" id="KW-1133">Transmembrane helix</keyword>
<feature type="region of interest" description="Disordered" evidence="12">
    <location>
        <begin position="284"/>
        <end position="317"/>
    </location>
</feature>
<protein>
    <submittedName>
        <fullName evidence="15">Parapinopsin</fullName>
    </submittedName>
</protein>
<keyword evidence="5 11" id="KW-0297">G-protein coupled receptor</keyword>
<dbReference type="InterPro" id="IPR000276">
    <property type="entry name" value="GPCR_Rhodpsn"/>
</dbReference>
<evidence type="ECO:0000256" key="12">
    <source>
        <dbReference type="SAM" id="MobiDB-lite"/>
    </source>
</evidence>
<evidence type="ECO:0000256" key="8">
    <source>
        <dbReference type="ARBA" id="ARBA00023180"/>
    </source>
</evidence>
<dbReference type="PANTHER" id="PTHR24240">
    <property type="entry name" value="OPSIN"/>
    <property type="match status" value="1"/>
</dbReference>
<evidence type="ECO:0000256" key="5">
    <source>
        <dbReference type="ARBA" id="ARBA00023040"/>
    </source>
</evidence>
<reference evidence="15 16" key="1">
    <citation type="journal article" date="2015" name="Nat. Commun.">
        <title>Outbred genome sequencing and CRISPR/Cas9 gene editing in butterflies.</title>
        <authorList>
            <person name="Li X."/>
            <person name="Fan D."/>
            <person name="Zhang W."/>
            <person name="Liu G."/>
            <person name="Zhang L."/>
            <person name="Zhao L."/>
            <person name="Fang X."/>
            <person name="Chen L."/>
            <person name="Dong Y."/>
            <person name="Chen Y."/>
            <person name="Ding Y."/>
            <person name="Zhao R."/>
            <person name="Feng M."/>
            <person name="Zhu Y."/>
            <person name="Feng Y."/>
            <person name="Jiang X."/>
            <person name="Zhu D."/>
            <person name="Xiang H."/>
            <person name="Feng X."/>
            <person name="Li S."/>
            <person name="Wang J."/>
            <person name="Zhang G."/>
            <person name="Kronforst M.R."/>
            <person name="Wang W."/>
        </authorList>
    </citation>
    <scope>NUCLEOTIDE SEQUENCE [LARGE SCALE GENOMIC DNA]</scope>
    <source>
        <strain evidence="15">Ya'a_city_454_Pm</strain>
        <tissue evidence="15">Whole body</tissue>
    </source>
</reference>
<keyword evidence="16" id="KW-1185">Reference proteome</keyword>
<dbReference type="EMBL" id="KQ461196">
    <property type="protein sequence ID" value="KPJ06627.1"/>
    <property type="molecule type" value="Genomic_DNA"/>
</dbReference>
<feature type="transmembrane region" description="Helical" evidence="13">
    <location>
        <begin position="145"/>
        <end position="169"/>
    </location>
</feature>
<evidence type="ECO:0000313" key="16">
    <source>
        <dbReference type="Proteomes" id="UP000053240"/>
    </source>
</evidence>
<feature type="domain" description="G-protein coupled receptors family 1 profile" evidence="14">
    <location>
        <begin position="45"/>
        <end position="354"/>
    </location>
</feature>
<evidence type="ECO:0000313" key="15">
    <source>
        <dbReference type="EMBL" id="KPJ06627.1"/>
    </source>
</evidence>
<dbReference type="GO" id="GO:0007601">
    <property type="term" value="P:visual perception"/>
    <property type="evidence" value="ECO:0007669"/>
    <property type="project" value="UniProtKB-KW"/>
</dbReference>
<dbReference type="Pfam" id="PF00001">
    <property type="entry name" value="7tm_1"/>
    <property type="match status" value="1"/>
</dbReference>
<evidence type="ECO:0000256" key="4">
    <source>
        <dbReference type="ARBA" id="ARBA00022989"/>
    </source>
</evidence>
<evidence type="ECO:0000256" key="11">
    <source>
        <dbReference type="RuleBase" id="RU000688"/>
    </source>
</evidence>
<keyword evidence="8" id="KW-0325">Glycoprotein</keyword>
<keyword evidence="10" id="KW-0844">Vision</keyword>